<keyword evidence="3" id="KW-0411">Iron-sulfur</keyword>
<dbReference type="InterPro" id="IPR017896">
    <property type="entry name" value="4Fe4S_Fe-S-bd"/>
</dbReference>
<name>D1CBS6_THET1</name>
<dbReference type="AlphaFoldDB" id="D1CBS6"/>
<gene>
    <name evidence="5" type="ordered locus">Tter_1334</name>
</gene>
<accession>D1CBS6</accession>
<dbReference type="eggNOG" id="COG2878">
    <property type="taxonomic scope" value="Bacteria"/>
</dbReference>
<feature type="domain" description="4Fe-4S ferredoxin-type" evidence="4">
    <location>
        <begin position="56"/>
        <end position="84"/>
    </location>
</feature>
<dbReference type="Pfam" id="PF04422">
    <property type="entry name" value="FrhB_FdhB_N"/>
    <property type="match status" value="1"/>
</dbReference>
<dbReference type="OrthoDB" id="3247493at2"/>
<dbReference type="eggNOG" id="COG1035">
    <property type="taxonomic scope" value="Bacteria"/>
</dbReference>
<dbReference type="Proteomes" id="UP000000323">
    <property type="component" value="Chromosome 1"/>
</dbReference>
<dbReference type="GO" id="GO:0046872">
    <property type="term" value="F:metal ion binding"/>
    <property type="evidence" value="ECO:0007669"/>
    <property type="project" value="UniProtKB-KW"/>
</dbReference>
<dbReference type="GO" id="GO:0051536">
    <property type="term" value="F:iron-sulfur cluster binding"/>
    <property type="evidence" value="ECO:0007669"/>
    <property type="project" value="UniProtKB-KW"/>
</dbReference>
<sequence>MSGFSIRKFMNGIEEPPNKIFFWELEQAVIDPGRCVQCGACVAACPSDSIGVAEDGLPKLVKMCTGCSLCWDFCPRGGLRYEAGWKMFAEDSGAGLGTILESYTARVSPYIDGVQDGGVVTALLIALMEAGEIDGALLARESKTTPWKAEPFIARTPEEVIECAGSFYNQTMALSHLDLKKYKLGPDAKIALVGTPCEIQTLKAMQARPWNWGSSNVDAVVLTIALLCTKNFNYEKLMVQEIERKRGIPLHQIGKVDVIRGKMLVYDHEGNTLIDEPVKDFHGAALKGCDECADFLGRTADISVGSVGSADGYSSVLIRTQAGKRAFEYAKPKLELRPLDKPKALEKLDELDKKVAFETLERPFDPDAPLFIEYEDHLMHYAGSDRAPVEYDAVRY</sequence>
<dbReference type="SUPFAM" id="SSF54862">
    <property type="entry name" value="4Fe-4S ferredoxins"/>
    <property type="match status" value="1"/>
</dbReference>
<dbReference type="InterPro" id="IPR007516">
    <property type="entry name" value="Co_F420_Hydgase/DH_bsu_N"/>
</dbReference>
<evidence type="ECO:0000259" key="4">
    <source>
        <dbReference type="PROSITE" id="PS51379"/>
    </source>
</evidence>
<protein>
    <submittedName>
        <fullName evidence="5">Coenzyme F420 hydrogenase/dehydrogenase beta subunit domain protein</fullName>
    </submittedName>
</protein>
<dbReference type="InterPro" id="IPR007525">
    <property type="entry name" value="FrhB_FdhB_C"/>
</dbReference>
<keyword evidence="6" id="KW-1185">Reference proteome</keyword>
<evidence type="ECO:0000256" key="2">
    <source>
        <dbReference type="ARBA" id="ARBA00023004"/>
    </source>
</evidence>
<keyword evidence="1" id="KW-0479">Metal-binding</keyword>
<dbReference type="STRING" id="525904.Tter_1334"/>
<dbReference type="GO" id="GO:0052592">
    <property type="term" value="F:oxidoreductase activity, acting on CH or CH2 groups, with an iron-sulfur protein as acceptor"/>
    <property type="evidence" value="ECO:0007669"/>
    <property type="project" value="TreeGrafter"/>
</dbReference>
<dbReference type="RefSeq" id="WP_012875276.1">
    <property type="nucleotide sequence ID" value="NC_013525.1"/>
</dbReference>
<organism evidence="5 6">
    <name type="scientific">Thermobaculum terrenum (strain ATCC BAA-798 / CCMEE 7001 / YNP1)</name>
    <dbReference type="NCBI Taxonomy" id="525904"/>
    <lineage>
        <taxon>Bacteria</taxon>
        <taxon>Bacillati</taxon>
        <taxon>Chloroflexota</taxon>
        <taxon>Chloroflexia</taxon>
        <taxon>Candidatus Thermobaculales</taxon>
        <taxon>Candidatus Thermobaculaceae</taxon>
        <taxon>Thermobaculum</taxon>
    </lineage>
</organism>
<dbReference type="PROSITE" id="PS51379">
    <property type="entry name" value="4FE4S_FER_2"/>
    <property type="match status" value="2"/>
</dbReference>
<reference evidence="6" key="1">
    <citation type="journal article" date="2010" name="Stand. Genomic Sci.">
        <title>Complete genome sequence of 'Thermobaculum terrenum' type strain (YNP1).</title>
        <authorList>
            <person name="Kiss H."/>
            <person name="Cleland D."/>
            <person name="Lapidus A."/>
            <person name="Lucas S."/>
            <person name="Glavina Del Rio T."/>
            <person name="Nolan M."/>
            <person name="Tice H."/>
            <person name="Han C."/>
            <person name="Goodwin L."/>
            <person name="Pitluck S."/>
            <person name="Liolios K."/>
            <person name="Ivanova N."/>
            <person name="Mavromatis K."/>
            <person name="Ovchinnikova G."/>
            <person name="Pati A."/>
            <person name="Chen A."/>
            <person name="Palaniappan K."/>
            <person name="Land M."/>
            <person name="Hauser L."/>
            <person name="Chang Y."/>
            <person name="Jeffries C."/>
            <person name="Lu M."/>
            <person name="Brettin T."/>
            <person name="Detter J."/>
            <person name="Goker M."/>
            <person name="Tindall B."/>
            <person name="Beck B."/>
            <person name="McDermott T."/>
            <person name="Woyke T."/>
            <person name="Bristow J."/>
            <person name="Eisen J."/>
            <person name="Markowitz V."/>
            <person name="Hugenholtz P."/>
            <person name="Kyrpides N."/>
            <person name="Klenk H."/>
            <person name="Cheng J."/>
        </authorList>
    </citation>
    <scope>NUCLEOTIDE SEQUENCE [LARGE SCALE GENOMIC DNA]</scope>
    <source>
        <strain evidence="6">ATCC BAA-798 / YNP1</strain>
    </source>
</reference>
<feature type="domain" description="4Fe-4S ferredoxin-type" evidence="4">
    <location>
        <begin position="26"/>
        <end position="55"/>
    </location>
</feature>
<dbReference type="EMBL" id="CP001825">
    <property type="protein sequence ID" value="ACZ42241.1"/>
    <property type="molecule type" value="Genomic_DNA"/>
</dbReference>
<dbReference type="PROSITE" id="PS00198">
    <property type="entry name" value="4FE4S_FER_1"/>
    <property type="match status" value="2"/>
</dbReference>
<keyword evidence="2" id="KW-0408">Iron</keyword>
<evidence type="ECO:0000256" key="3">
    <source>
        <dbReference type="ARBA" id="ARBA00023014"/>
    </source>
</evidence>
<evidence type="ECO:0000313" key="5">
    <source>
        <dbReference type="EMBL" id="ACZ42241.1"/>
    </source>
</evidence>
<dbReference type="Pfam" id="PF04432">
    <property type="entry name" value="FrhB_FdhB_C"/>
    <property type="match status" value="1"/>
</dbReference>
<dbReference type="HOGENOM" id="CLU_037958_0_1_0"/>
<dbReference type="InterPro" id="IPR045220">
    <property type="entry name" value="FRHB/FDHB/HCAR-like"/>
</dbReference>
<evidence type="ECO:0000313" key="6">
    <source>
        <dbReference type="Proteomes" id="UP000000323"/>
    </source>
</evidence>
<dbReference type="PANTHER" id="PTHR31332:SF0">
    <property type="entry name" value="7-HYDROXYMETHYL CHLOROPHYLL A REDUCTASE, CHLOROPLASTIC"/>
    <property type="match status" value="1"/>
</dbReference>
<evidence type="ECO:0000256" key="1">
    <source>
        <dbReference type="ARBA" id="ARBA00022723"/>
    </source>
</evidence>
<dbReference type="Gene3D" id="3.30.70.20">
    <property type="match status" value="1"/>
</dbReference>
<proteinExistence type="predicted"/>
<dbReference type="InterPro" id="IPR017900">
    <property type="entry name" value="4Fe4S_Fe_S_CS"/>
</dbReference>
<dbReference type="Pfam" id="PF14697">
    <property type="entry name" value="Fer4_21"/>
    <property type="match status" value="1"/>
</dbReference>
<dbReference type="KEGG" id="ttr:Tter_1334"/>
<dbReference type="PANTHER" id="PTHR31332">
    <property type="entry name" value="7-HYDROXYMETHYL CHLOROPHYLL A REDUCTASE, CHLOROPLASTIC"/>
    <property type="match status" value="1"/>
</dbReference>